<dbReference type="GO" id="GO:0008237">
    <property type="term" value="F:metallopeptidase activity"/>
    <property type="evidence" value="ECO:0007669"/>
    <property type="project" value="UniProtKB-KW"/>
</dbReference>
<dbReference type="AlphaFoldDB" id="A0A2T2NSP3"/>
<feature type="domain" description="Peptidase M6-like" evidence="1">
    <location>
        <begin position="122"/>
        <end position="292"/>
    </location>
</feature>
<dbReference type="Pfam" id="PF05547">
    <property type="entry name" value="Peptidase_M6"/>
    <property type="match status" value="1"/>
</dbReference>
<protein>
    <submittedName>
        <fullName evidence="2">M6 metalloprotease</fullName>
    </submittedName>
</protein>
<sequence>MAPHHCNGPCFVPPHPDLLAKKKATTLKVQGGANAQPLGAQPQTIPGEKRLPGMNDGTIFPQSHYREPTSIMKMGNAALERTPLRNDIKIVVVLAEFQDVKMASGTKQRMKDLFFSSGKIPTGSVTEYYKEVSNNLISISGEVVGPFTLNQTMGYYANNNYGYSDLEPNSRTMANEALTAAIGSTSFKQYDNDGNGYVDAFVVVHAGGAAEVSGKSSDIWSVKWVLPQERDVGGVKVYGFLTVPEDAKLGVCAHEIGHLVFGWPDLYDTDYSSGGVGSWCLMSAGSWGGGGDRPVHPSAWCKLNQGWVDGVTETENHQVTLRDVKTGFKTHRLWTNGDRNSQEYFLIENRLLTGYDENLPGAGLLVWHIDDSVPGNTDEFHPKVKIVQADGLDQLSAKGNNGDAGDCFPGITNNSTFNTTSSPNSRSYSGGDTFVSITNIPKAAESITFNVTVRPITQPSTGPFDSKKWYRIKNTYNPSTFSLDVINDAGSNSRGLLQMARDGNFSGQFWQIKSNGDGTYHIRSLFLGQNRQLDVYGNDKTQPVLQTAGNFSGQYWVIKPWGDGTWHLENAYSGPFMYLDTMQGGPTVAMNASNAGRPTQRWTITPIRDITEANWEKSKL</sequence>
<keyword evidence="3" id="KW-1185">Reference proteome</keyword>
<dbReference type="OrthoDB" id="9986966at2759"/>
<dbReference type="SUPFAM" id="SSF55486">
    <property type="entry name" value="Metalloproteases ('zincins'), catalytic domain"/>
    <property type="match status" value="1"/>
</dbReference>
<accession>A0A2T2NSP3</accession>
<dbReference type="InterPro" id="IPR035992">
    <property type="entry name" value="Ricin_B-like_lectins"/>
</dbReference>
<dbReference type="GO" id="GO:0006508">
    <property type="term" value="P:proteolysis"/>
    <property type="evidence" value="ECO:0007669"/>
    <property type="project" value="UniProtKB-KW"/>
</dbReference>
<gene>
    <name evidence="2" type="ORF">BS50DRAFT_357077</name>
</gene>
<evidence type="ECO:0000259" key="1">
    <source>
        <dbReference type="Pfam" id="PF05547"/>
    </source>
</evidence>
<dbReference type="CDD" id="cd00161">
    <property type="entry name" value="beta-trefoil_Ricin-like"/>
    <property type="match status" value="1"/>
</dbReference>
<name>A0A2T2NSP3_CORCC</name>
<dbReference type="EMBL" id="KZ678134">
    <property type="protein sequence ID" value="PSN68098.1"/>
    <property type="molecule type" value="Genomic_DNA"/>
</dbReference>
<dbReference type="PROSITE" id="PS50231">
    <property type="entry name" value="RICIN_B_LECTIN"/>
    <property type="match status" value="1"/>
</dbReference>
<dbReference type="Gene3D" id="2.80.10.50">
    <property type="match status" value="1"/>
</dbReference>
<dbReference type="SUPFAM" id="SSF50370">
    <property type="entry name" value="Ricin B-like lectins"/>
    <property type="match status" value="1"/>
</dbReference>
<keyword evidence="2" id="KW-0378">Hydrolase</keyword>
<evidence type="ECO:0000313" key="3">
    <source>
        <dbReference type="Proteomes" id="UP000240883"/>
    </source>
</evidence>
<dbReference type="PANTHER" id="PTHR41775">
    <property type="entry name" value="SECRETED PROTEIN-RELATED"/>
    <property type="match status" value="1"/>
</dbReference>
<organism evidence="2 3">
    <name type="scientific">Corynespora cassiicola Philippines</name>
    <dbReference type="NCBI Taxonomy" id="1448308"/>
    <lineage>
        <taxon>Eukaryota</taxon>
        <taxon>Fungi</taxon>
        <taxon>Dikarya</taxon>
        <taxon>Ascomycota</taxon>
        <taxon>Pezizomycotina</taxon>
        <taxon>Dothideomycetes</taxon>
        <taxon>Pleosporomycetidae</taxon>
        <taxon>Pleosporales</taxon>
        <taxon>Corynesporascaceae</taxon>
        <taxon>Corynespora</taxon>
    </lineage>
</organism>
<dbReference type="Proteomes" id="UP000240883">
    <property type="component" value="Unassembled WGS sequence"/>
</dbReference>
<dbReference type="PANTHER" id="PTHR41775:SF1">
    <property type="entry name" value="PEPTIDASE M6-LIKE DOMAIN-CONTAINING PROTEIN"/>
    <property type="match status" value="1"/>
</dbReference>
<proteinExistence type="predicted"/>
<dbReference type="NCBIfam" id="TIGR03296">
    <property type="entry name" value="M6dom_TIGR03296"/>
    <property type="match status" value="1"/>
</dbReference>
<reference evidence="2 3" key="1">
    <citation type="journal article" date="2018" name="Front. Microbiol.">
        <title>Genome-Wide Analysis of Corynespora cassiicola Leaf Fall Disease Putative Effectors.</title>
        <authorList>
            <person name="Lopez D."/>
            <person name="Ribeiro S."/>
            <person name="Label P."/>
            <person name="Fumanal B."/>
            <person name="Venisse J.S."/>
            <person name="Kohler A."/>
            <person name="de Oliveira R.R."/>
            <person name="Labutti K."/>
            <person name="Lipzen A."/>
            <person name="Lail K."/>
            <person name="Bauer D."/>
            <person name="Ohm R.A."/>
            <person name="Barry K.W."/>
            <person name="Spatafora J."/>
            <person name="Grigoriev I.V."/>
            <person name="Martin F.M."/>
            <person name="Pujade-Renaud V."/>
        </authorList>
    </citation>
    <scope>NUCLEOTIDE SEQUENCE [LARGE SCALE GENOMIC DNA]</scope>
    <source>
        <strain evidence="2 3">Philippines</strain>
    </source>
</reference>
<dbReference type="InterPro" id="IPR008757">
    <property type="entry name" value="Peptidase_M6-like_domain"/>
</dbReference>
<evidence type="ECO:0000313" key="2">
    <source>
        <dbReference type="EMBL" id="PSN68098.1"/>
    </source>
</evidence>
<keyword evidence="2" id="KW-0645">Protease</keyword>
<dbReference type="STRING" id="1448308.A0A2T2NSP3"/>
<keyword evidence="2" id="KW-0482">Metalloprotease</keyword>